<reference evidence="1 2" key="1">
    <citation type="submission" date="2024-09" db="EMBL/GenBank/DDBJ databases">
        <title>Chromosome-scale assembly of Riccia fluitans.</title>
        <authorList>
            <person name="Paukszto L."/>
            <person name="Sawicki J."/>
            <person name="Karawczyk K."/>
            <person name="Piernik-Szablinska J."/>
            <person name="Szczecinska M."/>
            <person name="Mazdziarz M."/>
        </authorList>
    </citation>
    <scope>NUCLEOTIDE SEQUENCE [LARGE SCALE GENOMIC DNA]</scope>
    <source>
        <strain evidence="1">Rf_01</strain>
        <tissue evidence="1">Aerial parts of the thallus</tissue>
    </source>
</reference>
<keyword evidence="2" id="KW-1185">Reference proteome</keyword>
<dbReference type="AlphaFoldDB" id="A0ABD1ZJX1"/>
<sequence>MKDSEESNLVLVGPRVETEPLVIGEKKTTEPQVNHHAETDAACAIVEKVNWEELSQKKPFIVEGDVKHEPC</sequence>
<evidence type="ECO:0000313" key="1">
    <source>
        <dbReference type="EMBL" id="KAL2650961.1"/>
    </source>
</evidence>
<gene>
    <name evidence="1" type="ORF">R1flu_019089</name>
</gene>
<proteinExistence type="predicted"/>
<evidence type="ECO:0000313" key="2">
    <source>
        <dbReference type="Proteomes" id="UP001605036"/>
    </source>
</evidence>
<comment type="caution">
    <text evidence="1">The sequence shown here is derived from an EMBL/GenBank/DDBJ whole genome shotgun (WGS) entry which is preliminary data.</text>
</comment>
<name>A0ABD1ZJX1_9MARC</name>
<organism evidence="1 2">
    <name type="scientific">Riccia fluitans</name>
    <dbReference type="NCBI Taxonomy" id="41844"/>
    <lineage>
        <taxon>Eukaryota</taxon>
        <taxon>Viridiplantae</taxon>
        <taxon>Streptophyta</taxon>
        <taxon>Embryophyta</taxon>
        <taxon>Marchantiophyta</taxon>
        <taxon>Marchantiopsida</taxon>
        <taxon>Marchantiidae</taxon>
        <taxon>Marchantiales</taxon>
        <taxon>Ricciaceae</taxon>
        <taxon>Riccia</taxon>
    </lineage>
</organism>
<dbReference type="EMBL" id="JBHFFA010000001">
    <property type="protein sequence ID" value="KAL2650961.1"/>
    <property type="molecule type" value="Genomic_DNA"/>
</dbReference>
<dbReference type="Proteomes" id="UP001605036">
    <property type="component" value="Unassembled WGS sequence"/>
</dbReference>
<accession>A0ABD1ZJX1</accession>
<protein>
    <submittedName>
        <fullName evidence="1">Uncharacterized protein</fullName>
    </submittedName>
</protein>